<dbReference type="Gene3D" id="3.30.70.360">
    <property type="match status" value="1"/>
</dbReference>
<dbReference type="eggNOG" id="COG0624">
    <property type="taxonomic scope" value="Bacteria"/>
</dbReference>
<dbReference type="GO" id="GO:0008233">
    <property type="term" value="F:peptidase activity"/>
    <property type="evidence" value="ECO:0007669"/>
    <property type="project" value="UniProtKB-KW"/>
</dbReference>
<dbReference type="AlphaFoldDB" id="Q98AF9"/>
<evidence type="ECO:0000256" key="2">
    <source>
        <dbReference type="ARBA" id="ARBA00022723"/>
    </source>
</evidence>
<dbReference type="Pfam" id="PF01546">
    <property type="entry name" value="Peptidase_M20"/>
    <property type="match status" value="1"/>
</dbReference>
<dbReference type="InterPro" id="IPR051458">
    <property type="entry name" value="Cyt/Met_Dipeptidase"/>
</dbReference>
<dbReference type="Pfam" id="PF07687">
    <property type="entry name" value="M20_dimer"/>
    <property type="match status" value="1"/>
</dbReference>
<organism evidence="5 6">
    <name type="scientific">Mesorhizobium japonicum (strain LMG 29417 / CECT 9101 / MAFF 303099)</name>
    <name type="common">Mesorhizobium loti (strain MAFF 303099)</name>
    <dbReference type="NCBI Taxonomy" id="266835"/>
    <lineage>
        <taxon>Bacteria</taxon>
        <taxon>Pseudomonadati</taxon>
        <taxon>Pseudomonadota</taxon>
        <taxon>Alphaproteobacteria</taxon>
        <taxon>Hyphomicrobiales</taxon>
        <taxon>Phyllobacteriaceae</taxon>
        <taxon>Mesorhizobium</taxon>
    </lineage>
</organism>
<dbReference type="KEGG" id="mlo:mll6018"/>
<dbReference type="Proteomes" id="UP000000552">
    <property type="component" value="Chromosome"/>
</dbReference>
<dbReference type="CDD" id="cd05680">
    <property type="entry name" value="M20_dipept_like"/>
    <property type="match status" value="1"/>
</dbReference>
<evidence type="ECO:0000313" key="5">
    <source>
        <dbReference type="EMBL" id="BAB52371.1"/>
    </source>
</evidence>
<evidence type="ECO:0000256" key="1">
    <source>
        <dbReference type="ARBA" id="ARBA00022670"/>
    </source>
</evidence>
<dbReference type="NCBIfam" id="NF005914">
    <property type="entry name" value="PRK07907.1"/>
    <property type="match status" value="1"/>
</dbReference>
<keyword evidence="3" id="KW-0378">Hydrolase</keyword>
<reference evidence="5 6" key="1">
    <citation type="journal article" date="2000" name="DNA Res.">
        <title>Complete genome structure of the nitrogen-fixing symbiotic bacterium Mesorhizobium loti.</title>
        <authorList>
            <person name="Kaneko T."/>
            <person name="Nakamura Y."/>
            <person name="Sato S."/>
            <person name="Asamizu E."/>
            <person name="Kato T."/>
            <person name="Sasamoto S."/>
            <person name="Watanabe A."/>
            <person name="Idesawa K."/>
            <person name="Ishikawa A."/>
            <person name="Kawashima K."/>
            <person name="Kimura T."/>
            <person name="Kishida Y."/>
            <person name="Kiyokawa C."/>
            <person name="Kohara M."/>
            <person name="Matsumoto M."/>
            <person name="Matsuno A."/>
            <person name="Mochizuki Y."/>
            <person name="Nakayama S."/>
            <person name="Nakazaki N."/>
            <person name="Shimpo S."/>
            <person name="Sugimoto M."/>
            <person name="Takeuchi C."/>
            <person name="Yamada M."/>
            <person name="Tabata S."/>
        </authorList>
    </citation>
    <scope>NUCLEOTIDE SEQUENCE [LARGE SCALE GENOMIC DNA]</scope>
    <source>
        <strain evidence="6">LMG 29417 / CECT 9101 / MAFF 303099</strain>
    </source>
</reference>
<dbReference type="RefSeq" id="WP_010913700.1">
    <property type="nucleotide sequence ID" value="NC_002678.2"/>
</dbReference>
<dbReference type="GO" id="GO:0006508">
    <property type="term" value="P:proteolysis"/>
    <property type="evidence" value="ECO:0007669"/>
    <property type="project" value="UniProtKB-KW"/>
</dbReference>
<evidence type="ECO:0000259" key="4">
    <source>
        <dbReference type="Pfam" id="PF07687"/>
    </source>
</evidence>
<dbReference type="NCBIfam" id="NF006053">
    <property type="entry name" value="PRK08201.1"/>
    <property type="match status" value="1"/>
</dbReference>
<keyword evidence="2" id="KW-0479">Metal-binding</keyword>
<name>Q98AF9_RHILO</name>
<evidence type="ECO:0000313" key="6">
    <source>
        <dbReference type="Proteomes" id="UP000000552"/>
    </source>
</evidence>
<dbReference type="HOGENOM" id="CLU_029469_2_0_5"/>
<dbReference type="PATRIC" id="fig|266835.9.peg.4791"/>
<dbReference type="EMBL" id="BA000012">
    <property type="protein sequence ID" value="BAB52371.1"/>
    <property type="molecule type" value="Genomic_DNA"/>
</dbReference>
<keyword evidence="1" id="KW-0645">Protease</keyword>
<protein>
    <submittedName>
        <fullName evidence="5">Mll6018 protein</fullName>
    </submittedName>
</protein>
<evidence type="ECO:0000256" key="3">
    <source>
        <dbReference type="ARBA" id="ARBA00022801"/>
    </source>
</evidence>
<dbReference type="NCBIfam" id="NF006579">
    <property type="entry name" value="PRK09104.1"/>
    <property type="match status" value="1"/>
</dbReference>
<dbReference type="InterPro" id="IPR002933">
    <property type="entry name" value="Peptidase_M20"/>
</dbReference>
<dbReference type="PANTHER" id="PTHR43270:SF12">
    <property type="entry name" value="SUCCINYL-DIAMINOPIMELATE DESUCCINYLASE"/>
    <property type="match status" value="1"/>
</dbReference>
<sequence length="486" mass="52207">MHTDAIVQYLHNHQNDIVDRLCAFLRLPSVSTDPAFTGGMRDAQTFLVTWLKSMGLSDVQLLDGGGHPAVYGAWNGAPGKPTLLIYGHYDVQPPDPLDAWVTPPFEPTIRDGRLYARGASDDKGSTAIALETIAAFLNVRGACPVNVKVFLEGEEEINSPSLRAIVELYSDLLQADGMISTDDSRVHSEIPTINVGLRGIVEFEISIKTADKDLHSGLYGGAVRNAAHEMARIIASLHDESGAIAVPGLVPPISSVPVHVRAETARFPFDEVTFVKDVGACAQGEPGFSVREQLTLRPALDINGMWGGYIGSGSKTVIPRTANAKLSLRTVPGQDPDQVSNALKAHLRAVCPSDVELSIDDPGTGCRAFDLPTGHPLLLAAKRVLSEAHGQESVLVRLGASIPVTAVFEELLGIQTLMFGFALYDEDIHAPNEFFRLASLAEGLSAWPRLLEQVGELSVDEFRSMAAAAASDTQVKHAEQVRALMT</sequence>
<accession>Q98AF9</accession>
<feature type="domain" description="Peptidase M20 dimerisation" evidence="4">
    <location>
        <begin position="195"/>
        <end position="354"/>
    </location>
</feature>
<dbReference type="GO" id="GO:0046872">
    <property type="term" value="F:metal ion binding"/>
    <property type="evidence" value="ECO:0007669"/>
    <property type="project" value="UniProtKB-KW"/>
</dbReference>
<proteinExistence type="predicted"/>
<dbReference type="SUPFAM" id="SSF53187">
    <property type="entry name" value="Zn-dependent exopeptidases"/>
    <property type="match status" value="1"/>
</dbReference>
<gene>
    <name evidence="5" type="ordered locus">mll6018</name>
</gene>
<dbReference type="InterPro" id="IPR011650">
    <property type="entry name" value="Peptidase_M20_dimer"/>
</dbReference>
<dbReference type="PANTHER" id="PTHR43270">
    <property type="entry name" value="BETA-ALA-HIS DIPEPTIDASE"/>
    <property type="match status" value="1"/>
</dbReference>
<dbReference type="Gene3D" id="3.40.630.10">
    <property type="entry name" value="Zn peptidases"/>
    <property type="match status" value="1"/>
</dbReference>